<feature type="chain" id="PRO_5035803613" evidence="1">
    <location>
        <begin position="20"/>
        <end position="141"/>
    </location>
</feature>
<dbReference type="Proteomes" id="UP000835052">
    <property type="component" value="Unassembled WGS sequence"/>
</dbReference>
<gene>
    <name evidence="2" type="ORF">CAUJ_LOCUS13212</name>
</gene>
<evidence type="ECO:0000313" key="2">
    <source>
        <dbReference type="EMBL" id="CAD6197303.1"/>
    </source>
</evidence>
<dbReference type="OrthoDB" id="5812953at2759"/>
<comment type="caution">
    <text evidence="2">The sequence shown here is derived from an EMBL/GenBank/DDBJ whole genome shotgun (WGS) entry which is preliminary data.</text>
</comment>
<dbReference type="AlphaFoldDB" id="A0A8S1HL54"/>
<name>A0A8S1HL54_9PELO</name>
<sequence>MPSIKLLVVLPAFISISASAVVQDEIPETHVKITKLGDSNWTPVWSKRSERAFNENIRRSSIRWGKRSSAQEKQWQSVDGNQLKVSEMALGTLWTPRHVAQLQTAQANEEADTMPVERVAKSVRAQALRNKIGKSRIHWGR</sequence>
<evidence type="ECO:0000313" key="3">
    <source>
        <dbReference type="Proteomes" id="UP000835052"/>
    </source>
</evidence>
<keyword evidence="3" id="KW-1185">Reference proteome</keyword>
<organism evidence="2 3">
    <name type="scientific">Caenorhabditis auriculariae</name>
    <dbReference type="NCBI Taxonomy" id="2777116"/>
    <lineage>
        <taxon>Eukaryota</taxon>
        <taxon>Metazoa</taxon>
        <taxon>Ecdysozoa</taxon>
        <taxon>Nematoda</taxon>
        <taxon>Chromadorea</taxon>
        <taxon>Rhabditida</taxon>
        <taxon>Rhabditina</taxon>
        <taxon>Rhabditomorpha</taxon>
        <taxon>Rhabditoidea</taxon>
        <taxon>Rhabditidae</taxon>
        <taxon>Peloderinae</taxon>
        <taxon>Caenorhabditis</taxon>
    </lineage>
</organism>
<accession>A0A8S1HL54</accession>
<feature type="signal peptide" evidence="1">
    <location>
        <begin position="1"/>
        <end position="19"/>
    </location>
</feature>
<protein>
    <submittedName>
        <fullName evidence="2">Uncharacterized protein</fullName>
    </submittedName>
</protein>
<evidence type="ECO:0000256" key="1">
    <source>
        <dbReference type="SAM" id="SignalP"/>
    </source>
</evidence>
<dbReference type="EMBL" id="CAJGYM010000090">
    <property type="protein sequence ID" value="CAD6197303.1"/>
    <property type="molecule type" value="Genomic_DNA"/>
</dbReference>
<proteinExistence type="predicted"/>
<reference evidence="2" key="1">
    <citation type="submission" date="2020-10" db="EMBL/GenBank/DDBJ databases">
        <authorList>
            <person name="Kikuchi T."/>
        </authorList>
    </citation>
    <scope>NUCLEOTIDE SEQUENCE</scope>
    <source>
        <strain evidence="2">NKZ352</strain>
    </source>
</reference>
<keyword evidence="1" id="KW-0732">Signal</keyword>